<name>A0AAE1M8X1_9FABA</name>
<accession>A0AAE1M8X1</accession>
<evidence type="ECO:0000256" key="1">
    <source>
        <dbReference type="SAM" id="MobiDB-lite"/>
    </source>
</evidence>
<dbReference type="AlphaFoldDB" id="A0AAE1M8X1"/>
<proteinExistence type="predicted"/>
<protein>
    <submittedName>
        <fullName evidence="2">Uncharacterized protein</fullName>
    </submittedName>
</protein>
<dbReference type="EMBL" id="JAWXYG010000013">
    <property type="protein sequence ID" value="KAK4256209.1"/>
    <property type="molecule type" value="Genomic_DNA"/>
</dbReference>
<evidence type="ECO:0000313" key="3">
    <source>
        <dbReference type="Proteomes" id="UP001293593"/>
    </source>
</evidence>
<organism evidence="2 3">
    <name type="scientific">Acacia crassicarpa</name>
    <name type="common">northern wattle</name>
    <dbReference type="NCBI Taxonomy" id="499986"/>
    <lineage>
        <taxon>Eukaryota</taxon>
        <taxon>Viridiplantae</taxon>
        <taxon>Streptophyta</taxon>
        <taxon>Embryophyta</taxon>
        <taxon>Tracheophyta</taxon>
        <taxon>Spermatophyta</taxon>
        <taxon>Magnoliopsida</taxon>
        <taxon>eudicotyledons</taxon>
        <taxon>Gunneridae</taxon>
        <taxon>Pentapetalae</taxon>
        <taxon>rosids</taxon>
        <taxon>fabids</taxon>
        <taxon>Fabales</taxon>
        <taxon>Fabaceae</taxon>
        <taxon>Caesalpinioideae</taxon>
        <taxon>mimosoid clade</taxon>
        <taxon>Acacieae</taxon>
        <taxon>Acacia</taxon>
    </lineage>
</organism>
<reference evidence="2" key="1">
    <citation type="submission" date="2023-10" db="EMBL/GenBank/DDBJ databases">
        <title>Chromosome-level genome of the transformable northern wattle, Acacia crassicarpa.</title>
        <authorList>
            <person name="Massaro I."/>
            <person name="Sinha N.R."/>
            <person name="Poethig S."/>
            <person name="Leichty A.R."/>
        </authorList>
    </citation>
    <scope>NUCLEOTIDE SEQUENCE</scope>
    <source>
        <strain evidence="2">Acra3RX</strain>
        <tissue evidence="2">Leaf</tissue>
    </source>
</reference>
<gene>
    <name evidence="2" type="ORF">QN277_009105</name>
</gene>
<comment type="caution">
    <text evidence="2">The sequence shown here is derived from an EMBL/GenBank/DDBJ whole genome shotgun (WGS) entry which is preliminary data.</text>
</comment>
<keyword evidence="3" id="KW-1185">Reference proteome</keyword>
<dbReference type="Proteomes" id="UP001293593">
    <property type="component" value="Unassembled WGS sequence"/>
</dbReference>
<evidence type="ECO:0000313" key="2">
    <source>
        <dbReference type="EMBL" id="KAK4256209.1"/>
    </source>
</evidence>
<sequence length="79" mass="8586">MASERACIYYYLLPKSELSLFSFRSFRFSLNPLFSPPIPVNTVQDSLPLVVTRGGELGGSSSATPRAARGCGSLSPLFR</sequence>
<feature type="region of interest" description="Disordered" evidence="1">
    <location>
        <begin position="57"/>
        <end position="79"/>
    </location>
</feature>